<dbReference type="SUPFAM" id="SSF56935">
    <property type="entry name" value="Porins"/>
    <property type="match status" value="1"/>
</dbReference>
<dbReference type="GO" id="GO:0015344">
    <property type="term" value="F:siderophore uptake transmembrane transporter activity"/>
    <property type="evidence" value="ECO:0007669"/>
    <property type="project" value="TreeGrafter"/>
</dbReference>
<feature type="domain" description="TonB-dependent receptor-like beta-barrel" evidence="12">
    <location>
        <begin position="172"/>
        <end position="677"/>
    </location>
</feature>
<dbReference type="Gene3D" id="2.170.130.10">
    <property type="entry name" value="TonB-dependent receptor, plug domain"/>
    <property type="match status" value="1"/>
</dbReference>
<dbReference type="AlphaFoldDB" id="A0A7J5TXA6"/>
<evidence type="ECO:0000256" key="2">
    <source>
        <dbReference type="ARBA" id="ARBA00022448"/>
    </source>
</evidence>
<sequence>MLLFVIAIALMGQGPDSTGRATVGRADSLKSRALNEVVVTATRTERPMGALPMPVTVIGREQIRQMGALRLNDVLQEQTGLAIVTDHGQGLQVQGFGPDYTLILIDGEPLVGRTAGTLELNRLAVGNIKQIEIVKGPSSSLYGSEALAGVVNIITETPTRTRASVSARYGANRTSDLTGDVGLRFGKIGLYAFGNRYGSAGYDLTPETTGRTVSPFLNHTLSGRLTADFTDKLKLSVSGRYFSERQDNLLEISPGRAVAGLGRVTDRNMNPVLTYRLSEAWKVTYRYYSTLYRTQTNLTYIDNRQPYDQSYFRQTFDRPEVQVDHYLNQKHMLTLGAGFMAESVEATRYTERQRFTNKYAFFQYEWLPTSRWNLILGGRYDAHSQYATQFSPKVSARYELNQTFALRGSAGVGFKAPDFRQLYLNFDNSVVGYSVFGTHELAASLERLRRQGQLAEVLTDPAAFGNIRAESSVAVNLGVAADLGRQYNLPITASLNLFRNDIRDLIETQAVALKTNGQSVFSYINLNRVFTQGAELDGSYRLPVGTGRLTIGGGYQYLVAKDKAVVEQLRQGKIFRRDRIDGPPETLLTARVKANEYGGLYNRSRHMANLKLFYEQPRRGISASVRGIYRGRYGFADRNANVILDADNEYVNGYMLWNVAVSKTLKAFTLQAGIDNLAGHTDPQYIPNLPGRLWYASLRWTLLPNTKGS</sequence>
<keyword evidence="7 10" id="KW-0472">Membrane</keyword>
<comment type="similarity">
    <text evidence="10 11">Belongs to the TonB-dependent receptor family.</text>
</comment>
<evidence type="ECO:0000256" key="9">
    <source>
        <dbReference type="ARBA" id="ARBA00023237"/>
    </source>
</evidence>
<gene>
    <name evidence="14" type="ORF">F5984_16750</name>
</gene>
<evidence type="ECO:0000313" key="14">
    <source>
        <dbReference type="EMBL" id="KAB7729279.1"/>
    </source>
</evidence>
<name>A0A7J5TXA6_9BACT</name>
<evidence type="ECO:0000256" key="8">
    <source>
        <dbReference type="ARBA" id="ARBA00023170"/>
    </source>
</evidence>
<keyword evidence="6 11" id="KW-0798">TonB box</keyword>
<dbReference type="Gene3D" id="2.40.170.20">
    <property type="entry name" value="TonB-dependent receptor, beta-barrel domain"/>
    <property type="match status" value="1"/>
</dbReference>
<dbReference type="Pfam" id="PF00593">
    <property type="entry name" value="TonB_dep_Rec_b-barrel"/>
    <property type="match status" value="1"/>
</dbReference>
<dbReference type="PANTHER" id="PTHR30069:SF29">
    <property type="entry name" value="HEMOGLOBIN AND HEMOGLOBIN-HAPTOGLOBIN-BINDING PROTEIN 1-RELATED"/>
    <property type="match status" value="1"/>
</dbReference>
<dbReference type="CDD" id="cd01347">
    <property type="entry name" value="ligand_gated_channel"/>
    <property type="match status" value="1"/>
</dbReference>
<keyword evidence="9 10" id="KW-0998">Cell outer membrane</keyword>
<evidence type="ECO:0000259" key="12">
    <source>
        <dbReference type="Pfam" id="PF00593"/>
    </source>
</evidence>
<dbReference type="InterPro" id="IPR039426">
    <property type="entry name" value="TonB-dep_rcpt-like"/>
</dbReference>
<evidence type="ECO:0000259" key="13">
    <source>
        <dbReference type="Pfam" id="PF07715"/>
    </source>
</evidence>
<reference evidence="14 15" key="1">
    <citation type="submission" date="2019-10" db="EMBL/GenBank/DDBJ databases">
        <title>Rudanella paleaurantiibacter sp. nov., isolated from sludge.</title>
        <authorList>
            <person name="Xu S.Q."/>
        </authorList>
    </citation>
    <scope>NUCLEOTIDE SEQUENCE [LARGE SCALE GENOMIC DNA]</scope>
    <source>
        <strain evidence="14 15">HX-22-17</strain>
    </source>
</reference>
<dbReference type="EMBL" id="WELI01000006">
    <property type="protein sequence ID" value="KAB7729279.1"/>
    <property type="molecule type" value="Genomic_DNA"/>
</dbReference>
<dbReference type="InterPro" id="IPR000531">
    <property type="entry name" value="Beta-barrel_TonB"/>
</dbReference>
<dbReference type="Proteomes" id="UP000488299">
    <property type="component" value="Unassembled WGS sequence"/>
</dbReference>
<organism evidence="14 15">
    <name type="scientific">Rudanella paleaurantiibacter</name>
    <dbReference type="NCBI Taxonomy" id="2614655"/>
    <lineage>
        <taxon>Bacteria</taxon>
        <taxon>Pseudomonadati</taxon>
        <taxon>Bacteroidota</taxon>
        <taxon>Cytophagia</taxon>
        <taxon>Cytophagales</taxon>
        <taxon>Cytophagaceae</taxon>
        <taxon>Rudanella</taxon>
    </lineage>
</organism>
<dbReference type="Pfam" id="PF07715">
    <property type="entry name" value="Plug"/>
    <property type="match status" value="1"/>
</dbReference>
<feature type="domain" description="TonB-dependent receptor plug" evidence="13">
    <location>
        <begin position="51"/>
        <end position="150"/>
    </location>
</feature>
<comment type="caution">
    <text evidence="14">The sequence shown here is derived from an EMBL/GenBank/DDBJ whole genome shotgun (WGS) entry which is preliminary data.</text>
</comment>
<comment type="subcellular location">
    <subcellularLocation>
        <location evidence="1 10">Cell outer membrane</location>
        <topology evidence="1 10">Multi-pass membrane protein</topology>
    </subcellularLocation>
</comment>
<evidence type="ECO:0000256" key="4">
    <source>
        <dbReference type="ARBA" id="ARBA00022692"/>
    </source>
</evidence>
<dbReference type="PROSITE" id="PS52016">
    <property type="entry name" value="TONB_DEPENDENT_REC_3"/>
    <property type="match status" value="1"/>
</dbReference>
<keyword evidence="4 10" id="KW-0812">Transmembrane</keyword>
<evidence type="ECO:0000256" key="11">
    <source>
        <dbReference type="RuleBase" id="RU003357"/>
    </source>
</evidence>
<dbReference type="PANTHER" id="PTHR30069">
    <property type="entry name" value="TONB-DEPENDENT OUTER MEMBRANE RECEPTOR"/>
    <property type="match status" value="1"/>
</dbReference>
<dbReference type="InterPro" id="IPR012910">
    <property type="entry name" value="Plug_dom"/>
</dbReference>
<evidence type="ECO:0000313" key="15">
    <source>
        <dbReference type="Proteomes" id="UP000488299"/>
    </source>
</evidence>
<keyword evidence="5" id="KW-0732">Signal</keyword>
<evidence type="ECO:0000256" key="1">
    <source>
        <dbReference type="ARBA" id="ARBA00004571"/>
    </source>
</evidence>
<keyword evidence="8 14" id="KW-0675">Receptor</keyword>
<dbReference type="GO" id="GO:0044718">
    <property type="term" value="P:siderophore transmembrane transport"/>
    <property type="evidence" value="ECO:0007669"/>
    <property type="project" value="TreeGrafter"/>
</dbReference>
<evidence type="ECO:0000256" key="10">
    <source>
        <dbReference type="PROSITE-ProRule" id="PRU01360"/>
    </source>
</evidence>
<dbReference type="GO" id="GO:0009279">
    <property type="term" value="C:cell outer membrane"/>
    <property type="evidence" value="ECO:0007669"/>
    <property type="project" value="UniProtKB-SubCell"/>
</dbReference>
<keyword evidence="2 10" id="KW-0813">Transport</keyword>
<proteinExistence type="inferred from homology"/>
<keyword evidence="15" id="KW-1185">Reference proteome</keyword>
<dbReference type="InterPro" id="IPR037066">
    <property type="entry name" value="Plug_dom_sf"/>
</dbReference>
<evidence type="ECO:0000256" key="3">
    <source>
        <dbReference type="ARBA" id="ARBA00022452"/>
    </source>
</evidence>
<dbReference type="InterPro" id="IPR036942">
    <property type="entry name" value="Beta-barrel_TonB_sf"/>
</dbReference>
<protein>
    <submittedName>
        <fullName evidence="14">TonB-dependent receptor</fullName>
    </submittedName>
</protein>
<accession>A0A7J5TXA6</accession>
<evidence type="ECO:0000256" key="6">
    <source>
        <dbReference type="ARBA" id="ARBA00023077"/>
    </source>
</evidence>
<keyword evidence="3 10" id="KW-1134">Transmembrane beta strand</keyword>
<evidence type="ECO:0000256" key="5">
    <source>
        <dbReference type="ARBA" id="ARBA00022729"/>
    </source>
</evidence>
<evidence type="ECO:0000256" key="7">
    <source>
        <dbReference type="ARBA" id="ARBA00023136"/>
    </source>
</evidence>
<dbReference type="RefSeq" id="WP_152125359.1">
    <property type="nucleotide sequence ID" value="NZ_WELI01000006.1"/>
</dbReference>